<evidence type="ECO:0000313" key="2">
    <source>
        <dbReference type="EMBL" id="KAB1280332.1"/>
    </source>
</evidence>
<keyword evidence="3" id="KW-1185">Reference proteome</keyword>
<sequence length="345" mass="36893">MLPAFWELSLTGEDRRQDANRSHRGRRGLLTGRNGGDSFTPMTRKLSFLHALTHIPVNQGTLGTHQVKLVVQASPGLSNGCGVVQHAHSLLYFGQVSTRYYGGRLVINMNFEASGAPVHKLDGMLGLDGGNGSIDIFGDHDGVVGLSYSCGNLGGGVNGELQLGLLAIIDRETLHHSPTEAVENQEALKTCALVSQFPNSVQDEVNDLLANGVVTAGIVIGSIFFACDELLRVEELVVGAGANFINDYGFQVYQHCPRHMLASTCLTEEGVEGVVSSPSGLVTWHLAIGLDAMFQAVELPAGIANLDTSLANMDGDALMHGCCFAAAEQMVERRRRGCCFLQRDS</sequence>
<dbReference type="EMBL" id="JWIN03000004">
    <property type="protein sequence ID" value="KAB1280332.1"/>
    <property type="molecule type" value="Genomic_DNA"/>
</dbReference>
<feature type="region of interest" description="Disordered" evidence="1">
    <location>
        <begin position="16"/>
        <end position="36"/>
    </location>
</feature>
<organism evidence="2 3">
    <name type="scientific">Camelus dromedarius</name>
    <name type="common">Dromedary</name>
    <name type="synonym">Arabian camel</name>
    <dbReference type="NCBI Taxonomy" id="9838"/>
    <lineage>
        <taxon>Eukaryota</taxon>
        <taxon>Metazoa</taxon>
        <taxon>Chordata</taxon>
        <taxon>Craniata</taxon>
        <taxon>Vertebrata</taxon>
        <taxon>Euteleostomi</taxon>
        <taxon>Mammalia</taxon>
        <taxon>Eutheria</taxon>
        <taxon>Laurasiatheria</taxon>
        <taxon>Artiodactyla</taxon>
        <taxon>Tylopoda</taxon>
        <taxon>Camelidae</taxon>
        <taxon>Camelus</taxon>
    </lineage>
</organism>
<comment type="caution">
    <text evidence="2">The sequence shown here is derived from an EMBL/GenBank/DDBJ whole genome shotgun (WGS) entry which is preliminary data.</text>
</comment>
<name>A0A5N4EA97_CAMDR</name>
<protein>
    <submittedName>
        <fullName evidence="2">Uncharacterized protein</fullName>
    </submittedName>
</protein>
<evidence type="ECO:0000256" key="1">
    <source>
        <dbReference type="SAM" id="MobiDB-lite"/>
    </source>
</evidence>
<gene>
    <name evidence="2" type="ORF">Cadr_000015579</name>
</gene>
<dbReference type="Proteomes" id="UP000299084">
    <property type="component" value="Unassembled WGS sequence"/>
</dbReference>
<evidence type="ECO:0000313" key="3">
    <source>
        <dbReference type="Proteomes" id="UP000299084"/>
    </source>
</evidence>
<reference evidence="2 3" key="1">
    <citation type="journal article" date="2019" name="Mol. Ecol. Resour.">
        <title>Improving Illumina assemblies with Hi-C and long reads: an example with the North African dromedary.</title>
        <authorList>
            <person name="Elbers J.P."/>
            <person name="Rogers M.F."/>
            <person name="Perelman P.L."/>
            <person name="Proskuryakova A.A."/>
            <person name="Serdyukova N.A."/>
            <person name="Johnson W.E."/>
            <person name="Horin P."/>
            <person name="Corander J."/>
            <person name="Murphy D."/>
            <person name="Burger P.A."/>
        </authorList>
    </citation>
    <scope>NUCLEOTIDE SEQUENCE [LARGE SCALE GENOMIC DNA]</scope>
    <source>
        <strain evidence="2">Drom800</strain>
        <tissue evidence="2">Blood</tissue>
    </source>
</reference>
<accession>A0A5N4EA97</accession>
<dbReference type="AlphaFoldDB" id="A0A5N4EA97"/>
<proteinExistence type="predicted"/>